<dbReference type="Proteomes" id="UP000182444">
    <property type="component" value="Chromosome 1C"/>
</dbReference>
<organism evidence="2 3">
    <name type="scientific">Yarrowia lipolytica</name>
    <name type="common">Candida lipolytica</name>
    <dbReference type="NCBI Taxonomy" id="4952"/>
    <lineage>
        <taxon>Eukaryota</taxon>
        <taxon>Fungi</taxon>
        <taxon>Dikarya</taxon>
        <taxon>Ascomycota</taxon>
        <taxon>Saccharomycotina</taxon>
        <taxon>Dipodascomycetes</taxon>
        <taxon>Dipodascales</taxon>
        <taxon>Dipodascales incertae sedis</taxon>
        <taxon>Yarrowia</taxon>
    </lineage>
</organism>
<protein>
    <submittedName>
        <fullName evidence="2">Uncharacterized protein</fullName>
    </submittedName>
</protein>
<dbReference type="eggNOG" id="ENOG502S1A5">
    <property type="taxonomic scope" value="Eukaryota"/>
</dbReference>
<sequence>MDYHNPHSDLFQMATEPWCDDYVAQYGNSIQYPVTNSFAYNLPYDDLTQHHNHNQHQQQLVSQPQSHVNMLSHFGQQPQQPQQQQQQQHHHSHGHVTPQTHHNYSIDQPSPLQQHHQNSSSSTSSASSSSSHVTNSHHHMTTPHSQNQTVAAIQPPPSNYQLYSSVQVPYEDVYLDTSSSAAASDYLLTQPYMEAVTSATTSPSDYDTPHNASSSASSSVSVASRKQPESRMSQPELFSRMGLSHDPEEARNRENRVLSLLKSRGFKLGEQTWIRDTTPAVRQEIVDFIHASTVQEYGYSKYMIEVVIRRACYHLMQGRLRRIRRARKSKGN</sequence>
<feature type="compositionally biased region" description="Low complexity" evidence="1">
    <location>
        <begin position="55"/>
        <end position="65"/>
    </location>
</feature>
<feature type="compositionally biased region" description="Low complexity" evidence="1">
    <location>
        <begin position="73"/>
        <end position="87"/>
    </location>
</feature>
<name>A0A1D8NBB6_YARLL</name>
<dbReference type="RefSeq" id="XP_065950164.2">
    <property type="nucleotide sequence ID" value="XM_066094092.2"/>
</dbReference>
<feature type="region of interest" description="Disordered" evidence="1">
    <location>
        <begin position="199"/>
        <end position="251"/>
    </location>
</feature>
<evidence type="ECO:0000256" key="1">
    <source>
        <dbReference type="SAM" id="MobiDB-lite"/>
    </source>
</evidence>
<gene>
    <name evidence="2" type="ORF">YALI1_C22322g</name>
</gene>
<dbReference type="AlphaFoldDB" id="A0A1D8NBB6"/>
<reference evidence="2 3" key="1">
    <citation type="journal article" date="2016" name="PLoS ONE">
        <title>Sequence Assembly of Yarrowia lipolytica Strain W29/CLIB89 Shows Transposable Element Diversity.</title>
        <authorList>
            <person name="Magnan C."/>
            <person name="Yu J."/>
            <person name="Chang I."/>
            <person name="Jahn E."/>
            <person name="Kanomata Y."/>
            <person name="Wu J."/>
            <person name="Zeller M."/>
            <person name="Oakes M."/>
            <person name="Baldi P."/>
            <person name="Sandmeyer S."/>
        </authorList>
    </citation>
    <scope>NUCLEOTIDE SEQUENCE [LARGE SCALE GENOMIC DNA]</scope>
    <source>
        <strain evidence="3">CLIB89(W29)</strain>
    </source>
</reference>
<accession>A0A1D8NBB6</accession>
<evidence type="ECO:0000313" key="3">
    <source>
        <dbReference type="Proteomes" id="UP000182444"/>
    </source>
</evidence>
<dbReference type="EMBL" id="CP017555">
    <property type="protein sequence ID" value="AOW02935.1"/>
    <property type="molecule type" value="Genomic_DNA"/>
</dbReference>
<feature type="compositionally biased region" description="Low complexity" evidence="1">
    <location>
        <begin position="114"/>
        <end position="134"/>
    </location>
</feature>
<feature type="compositionally biased region" description="Low complexity" evidence="1">
    <location>
        <begin position="212"/>
        <end position="224"/>
    </location>
</feature>
<evidence type="ECO:0000313" key="2">
    <source>
        <dbReference type="EMBL" id="AOW02935.1"/>
    </source>
</evidence>
<feature type="compositionally biased region" description="Polar residues" evidence="1">
    <location>
        <begin position="103"/>
        <end position="113"/>
    </location>
</feature>
<proteinExistence type="predicted"/>
<dbReference type="KEGG" id="yli:2909413"/>
<feature type="region of interest" description="Disordered" evidence="1">
    <location>
        <begin position="46"/>
        <end position="65"/>
    </location>
</feature>
<dbReference type="VEuPathDB" id="FungiDB:YALI0_C15576g"/>
<feature type="region of interest" description="Disordered" evidence="1">
    <location>
        <begin position="73"/>
        <end position="156"/>
    </location>
</feature>
<dbReference type="GeneID" id="2909413"/>
<feature type="compositionally biased region" description="Polar residues" evidence="1">
    <location>
        <begin position="142"/>
        <end position="151"/>
    </location>
</feature>
<dbReference type="VEuPathDB" id="FungiDB:YALI1_C22322g"/>